<dbReference type="EMBL" id="QPFP01000010">
    <property type="protein sequence ID" value="TEB34034.1"/>
    <property type="molecule type" value="Genomic_DNA"/>
</dbReference>
<dbReference type="PANTHER" id="PTHR43040">
    <property type="entry name" value="RIBONUCLEASE D"/>
    <property type="match status" value="1"/>
</dbReference>
<dbReference type="GO" id="GO:0003676">
    <property type="term" value="F:nucleic acid binding"/>
    <property type="evidence" value="ECO:0007669"/>
    <property type="project" value="InterPro"/>
</dbReference>
<evidence type="ECO:0000313" key="3">
    <source>
        <dbReference type="Proteomes" id="UP000298030"/>
    </source>
</evidence>
<dbReference type="PANTHER" id="PTHR43040:SF1">
    <property type="entry name" value="RIBONUCLEASE D"/>
    <property type="match status" value="1"/>
</dbReference>
<dbReference type="OrthoDB" id="26838at2759"/>
<dbReference type="SUPFAM" id="SSF53098">
    <property type="entry name" value="Ribonuclease H-like"/>
    <property type="match status" value="1"/>
</dbReference>
<dbReference type="STRING" id="71717.A0A4Y7TJ71"/>
<dbReference type="AlphaFoldDB" id="A0A4Y7TJ71"/>
<feature type="domain" description="3'-5' exonuclease" evidence="1">
    <location>
        <begin position="69"/>
        <end position="163"/>
    </location>
</feature>
<organism evidence="2 3">
    <name type="scientific">Coprinellus micaceus</name>
    <name type="common">Glistening ink-cap mushroom</name>
    <name type="synonym">Coprinus micaceus</name>
    <dbReference type="NCBI Taxonomy" id="71717"/>
    <lineage>
        <taxon>Eukaryota</taxon>
        <taxon>Fungi</taxon>
        <taxon>Dikarya</taxon>
        <taxon>Basidiomycota</taxon>
        <taxon>Agaricomycotina</taxon>
        <taxon>Agaricomycetes</taxon>
        <taxon>Agaricomycetidae</taxon>
        <taxon>Agaricales</taxon>
        <taxon>Agaricineae</taxon>
        <taxon>Psathyrellaceae</taxon>
        <taxon>Coprinellus</taxon>
    </lineage>
</organism>
<keyword evidence="3" id="KW-1185">Reference proteome</keyword>
<dbReference type="GO" id="GO:0006139">
    <property type="term" value="P:nucleobase-containing compound metabolic process"/>
    <property type="evidence" value="ECO:0007669"/>
    <property type="project" value="InterPro"/>
</dbReference>
<name>A0A4Y7TJ71_COPMI</name>
<dbReference type="InterPro" id="IPR036397">
    <property type="entry name" value="RNaseH_sf"/>
</dbReference>
<proteinExistence type="predicted"/>
<gene>
    <name evidence="2" type="ORF">FA13DRAFT_61070</name>
</gene>
<dbReference type="Gene3D" id="3.30.420.10">
    <property type="entry name" value="Ribonuclease H-like superfamily/Ribonuclease H"/>
    <property type="match status" value="1"/>
</dbReference>
<comment type="caution">
    <text evidence="2">The sequence shown here is derived from an EMBL/GenBank/DDBJ whole genome shotgun (WGS) entry which is preliminary data.</text>
</comment>
<dbReference type="InterPro" id="IPR002562">
    <property type="entry name" value="3'-5'_exonuclease_dom"/>
</dbReference>
<reference evidence="2 3" key="1">
    <citation type="journal article" date="2019" name="Nat. Ecol. Evol.">
        <title>Megaphylogeny resolves global patterns of mushroom evolution.</title>
        <authorList>
            <person name="Varga T."/>
            <person name="Krizsan K."/>
            <person name="Foldi C."/>
            <person name="Dima B."/>
            <person name="Sanchez-Garcia M."/>
            <person name="Sanchez-Ramirez S."/>
            <person name="Szollosi G.J."/>
            <person name="Szarkandi J.G."/>
            <person name="Papp V."/>
            <person name="Albert L."/>
            <person name="Andreopoulos W."/>
            <person name="Angelini C."/>
            <person name="Antonin V."/>
            <person name="Barry K.W."/>
            <person name="Bougher N.L."/>
            <person name="Buchanan P."/>
            <person name="Buyck B."/>
            <person name="Bense V."/>
            <person name="Catcheside P."/>
            <person name="Chovatia M."/>
            <person name="Cooper J."/>
            <person name="Damon W."/>
            <person name="Desjardin D."/>
            <person name="Finy P."/>
            <person name="Geml J."/>
            <person name="Haridas S."/>
            <person name="Hughes K."/>
            <person name="Justo A."/>
            <person name="Karasinski D."/>
            <person name="Kautmanova I."/>
            <person name="Kiss B."/>
            <person name="Kocsube S."/>
            <person name="Kotiranta H."/>
            <person name="LaButti K.M."/>
            <person name="Lechner B.E."/>
            <person name="Liimatainen K."/>
            <person name="Lipzen A."/>
            <person name="Lukacs Z."/>
            <person name="Mihaltcheva S."/>
            <person name="Morgado L.N."/>
            <person name="Niskanen T."/>
            <person name="Noordeloos M.E."/>
            <person name="Ohm R.A."/>
            <person name="Ortiz-Santana B."/>
            <person name="Ovrebo C."/>
            <person name="Racz N."/>
            <person name="Riley R."/>
            <person name="Savchenko A."/>
            <person name="Shiryaev A."/>
            <person name="Soop K."/>
            <person name="Spirin V."/>
            <person name="Szebenyi C."/>
            <person name="Tomsovsky M."/>
            <person name="Tulloss R.E."/>
            <person name="Uehling J."/>
            <person name="Grigoriev I.V."/>
            <person name="Vagvolgyi C."/>
            <person name="Papp T."/>
            <person name="Martin F.M."/>
            <person name="Miettinen O."/>
            <person name="Hibbett D.S."/>
            <person name="Nagy L.G."/>
        </authorList>
    </citation>
    <scope>NUCLEOTIDE SEQUENCE [LARGE SCALE GENOMIC DNA]</scope>
    <source>
        <strain evidence="2 3">FP101781</strain>
    </source>
</reference>
<sequence length="312" mass="34336">MTIAPLAIPGHPNSYDIQIADTLPLVEACVSDLCSCPAGIPFGLRVKPRIDPGTAQVEVDARCTCNLQPCVAVDLEGVRLSRMGKVSLVQLKANHSRKVWLVDVTVLGKEAFTHTNEEGASLKAVLESPAYKKLFYDVRRDADALYNLYNITLQNVLDVQLLELSVRISNHIHSCHLNGFAKAISLYLQPQSPSPFLWTKELGKALMQPHALVRVRYPGGSSTGDSGAGVVITGSHDVFEKRPLPLELVEYAAQDVALLAPLEEMLVGRVRQQVGVHIAWHTRVRNASMRRVAESRDPFDPDGPHRAFSPWI</sequence>
<dbReference type="Proteomes" id="UP000298030">
    <property type="component" value="Unassembled WGS sequence"/>
</dbReference>
<protein>
    <recommendedName>
        <fullName evidence="1">3'-5' exonuclease domain-containing protein</fullName>
    </recommendedName>
</protein>
<dbReference type="Pfam" id="PF01612">
    <property type="entry name" value="DNA_pol_A_exo1"/>
    <property type="match status" value="1"/>
</dbReference>
<accession>A0A4Y7TJ71</accession>
<evidence type="ECO:0000259" key="1">
    <source>
        <dbReference type="Pfam" id="PF01612"/>
    </source>
</evidence>
<dbReference type="GO" id="GO:0008408">
    <property type="term" value="F:3'-5' exonuclease activity"/>
    <property type="evidence" value="ECO:0007669"/>
    <property type="project" value="InterPro"/>
</dbReference>
<evidence type="ECO:0000313" key="2">
    <source>
        <dbReference type="EMBL" id="TEB34034.1"/>
    </source>
</evidence>
<dbReference type="InterPro" id="IPR012337">
    <property type="entry name" value="RNaseH-like_sf"/>
</dbReference>